<proteinExistence type="predicted"/>
<dbReference type="AlphaFoldDB" id="A0A9P6ZJ02"/>
<comment type="caution">
    <text evidence="1">The sequence shown here is derived from an EMBL/GenBank/DDBJ whole genome shotgun (WGS) entry which is preliminary data.</text>
</comment>
<evidence type="ECO:0000313" key="2">
    <source>
        <dbReference type="Proteomes" id="UP000714275"/>
    </source>
</evidence>
<dbReference type="EMBL" id="JABBWD010000080">
    <property type="protein sequence ID" value="KAG1768267.1"/>
    <property type="molecule type" value="Genomic_DNA"/>
</dbReference>
<evidence type="ECO:0000313" key="1">
    <source>
        <dbReference type="EMBL" id="KAG1768267.1"/>
    </source>
</evidence>
<organism evidence="1 2">
    <name type="scientific">Suillus placidus</name>
    <dbReference type="NCBI Taxonomy" id="48579"/>
    <lineage>
        <taxon>Eukaryota</taxon>
        <taxon>Fungi</taxon>
        <taxon>Dikarya</taxon>
        <taxon>Basidiomycota</taxon>
        <taxon>Agaricomycotina</taxon>
        <taxon>Agaricomycetes</taxon>
        <taxon>Agaricomycetidae</taxon>
        <taxon>Boletales</taxon>
        <taxon>Suillineae</taxon>
        <taxon>Suillaceae</taxon>
        <taxon>Suillus</taxon>
    </lineage>
</organism>
<reference evidence="1" key="1">
    <citation type="journal article" date="2020" name="New Phytol.">
        <title>Comparative genomics reveals dynamic genome evolution in host specialist ectomycorrhizal fungi.</title>
        <authorList>
            <person name="Lofgren L.A."/>
            <person name="Nguyen N.H."/>
            <person name="Vilgalys R."/>
            <person name="Ruytinx J."/>
            <person name="Liao H.L."/>
            <person name="Branco S."/>
            <person name="Kuo A."/>
            <person name="LaButti K."/>
            <person name="Lipzen A."/>
            <person name="Andreopoulos W."/>
            <person name="Pangilinan J."/>
            <person name="Riley R."/>
            <person name="Hundley H."/>
            <person name="Na H."/>
            <person name="Barry K."/>
            <person name="Grigoriev I.V."/>
            <person name="Stajich J.E."/>
            <person name="Kennedy P.G."/>
        </authorList>
    </citation>
    <scope>NUCLEOTIDE SEQUENCE</scope>
    <source>
        <strain evidence="1">DOB743</strain>
    </source>
</reference>
<protein>
    <submittedName>
        <fullName evidence="1">Uncharacterized protein</fullName>
    </submittedName>
</protein>
<keyword evidence="2" id="KW-1185">Reference proteome</keyword>
<accession>A0A9P6ZJ02</accession>
<sequence>MRLLESVFILPAVYRIFTDTQLGEMLTAVLSIPMADVLPTPNARKMCALSIWLLQVQRLPEEVIVPAKDRIAFALRRGTEGELGKEGKKGSACDGLKAIYDLAVYQPSTFVPAFTELLPSILANLLAPTLLLRTQACHALGVAAFLTTTQRSPSPHKTPTKPSLDPIIVRTLRTTLNALEPQHAAQGPVTYNLGAATTRSAQ</sequence>
<gene>
    <name evidence="1" type="ORF">EV702DRAFT_1203355</name>
</gene>
<name>A0A9P6ZJ02_9AGAM</name>
<dbReference type="Proteomes" id="UP000714275">
    <property type="component" value="Unassembled WGS sequence"/>
</dbReference>
<dbReference type="OrthoDB" id="3068789at2759"/>